<protein>
    <submittedName>
        <fullName evidence="1">RCG63040</fullName>
    </submittedName>
</protein>
<gene>
    <name evidence="1" type="ORF">rCG_63040</name>
</gene>
<dbReference type="AlphaFoldDB" id="A6HW73"/>
<accession>A6HW73</accession>
<dbReference type="EMBL" id="CH473952">
    <property type="protein sequence ID" value="EDL82359.1"/>
    <property type="molecule type" value="Genomic_DNA"/>
</dbReference>
<sequence length="50" mass="5780">MCWMSVKAEVLHEGRAEQNQRVEEQIAALACAGVGLRKELRTRLRRRESL</sequence>
<dbReference type="Proteomes" id="UP000234681">
    <property type="component" value="Chromosome 2"/>
</dbReference>
<evidence type="ECO:0000313" key="2">
    <source>
        <dbReference type="Proteomes" id="UP000234681"/>
    </source>
</evidence>
<reference evidence="2" key="1">
    <citation type="submission" date="2005-09" db="EMBL/GenBank/DDBJ databases">
        <authorList>
            <person name="Mural R.J."/>
            <person name="Li P.W."/>
            <person name="Adams M.D."/>
            <person name="Amanatides P.G."/>
            <person name="Baden-Tillson H."/>
            <person name="Barnstead M."/>
            <person name="Chin S.H."/>
            <person name="Dew I."/>
            <person name="Evans C.A."/>
            <person name="Ferriera S."/>
            <person name="Flanigan M."/>
            <person name="Fosler C."/>
            <person name="Glodek A."/>
            <person name="Gu Z."/>
            <person name="Holt R.A."/>
            <person name="Jennings D."/>
            <person name="Kraft C.L."/>
            <person name="Lu F."/>
            <person name="Nguyen T."/>
            <person name="Nusskern D.R."/>
            <person name="Pfannkoch C.M."/>
            <person name="Sitter C."/>
            <person name="Sutton G.G."/>
            <person name="Venter J.C."/>
            <person name="Wang Z."/>
            <person name="Woodage T."/>
            <person name="Zheng X.H."/>
            <person name="Zhong F."/>
        </authorList>
    </citation>
    <scope>NUCLEOTIDE SEQUENCE [LARGE SCALE GENOMIC DNA]</scope>
    <source>
        <strain>BN</strain>
        <strain evidence="2">Sprague-Dawley</strain>
    </source>
</reference>
<name>A6HW73_RAT</name>
<evidence type="ECO:0000313" key="1">
    <source>
        <dbReference type="EMBL" id="EDL82359.1"/>
    </source>
</evidence>
<proteinExistence type="predicted"/>
<organism evidence="1 2">
    <name type="scientific">Rattus norvegicus</name>
    <name type="common">Rat</name>
    <dbReference type="NCBI Taxonomy" id="10116"/>
    <lineage>
        <taxon>Eukaryota</taxon>
        <taxon>Metazoa</taxon>
        <taxon>Chordata</taxon>
        <taxon>Craniata</taxon>
        <taxon>Vertebrata</taxon>
        <taxon>Euteleostomi</taxon>
        <taxon>Mammalia</taxon>
        <taxon>Eutheria</taxon>
        <taxon>Euarchontoglires</taxon>
        <taxon>Glires</taxon>
        <taxon>Rodentia</taxon>
        <taxon>Myomorpha</taxon>
        <taxon>Muroidea</taxon>
        <taxon>Muridae</taxon>
        <taxon>Murinae</taxon>
        <taxon>Rattus</taxon>
    </lineage>
</organism>